<evidence type="ECO:0000259" key="6">
    <source>
        <dbReference type="Pfam" id="PF12265"/>
    </source>
</evidence>
<dbReference type="InterPro" id="IPR015943">
    <property type="entry name" value="WD40/YVTN_repeat-like_dom_sf"/>
</dbReference>
<feature type="region of interest" description="Disordered" evidence="5">
    <location>
        <begin position="173"/>
        <end position="198"/>
    </location>
</feature>
<dbReference type="OMA" id="RHWKPNA"/>
<comment type="caution">
    <text evidence="7">The sequence shown here is derived from an EMBL/GenBank/DDBJ whole genome shotgun (WGS) entry which is preliminary data.</text>
</comment>
<proteinExistence type="predicted"/>
<evidence type="ECO:0000256" key="3">
    <source>
        <dbReference type="ARBA" id="ARBA00040876"/>
    </source>
</evidence>
<dbReference type="Proteomes" id="UP000007148">
    <property type="component" value="Unassembled WGS sequence"/>
</dbReference>
<name>G4T9M3_SERID</name>
<dbReference type="STRING" id="1109443.G4T9M3"/>
<feature type="compositionally biased region" description="Polar residues" evidence="5">
    <location>
        <begin position="9"/>
        <end position="18"/>
    </location>
</feature>
<dbReference type="GO" id="GO:0005730">
    <property type="term" value="C:nucleolus"/>
    <property type="evidence" value="ECO:0007669"/>
    <property type="project" value="TreeGrafter"/>
</dbReference>
<feature type="repeat" description="WD" evidence="4">
    <location>
        <begin position="376"/>
        <end position="414"/>
    </location>
</feature>
<dbReference type="InterPro" id="IPR036322">
    <property type="entry name" value="WD40_repeat_dom_sf"/>
</dbReference>
<dbReference type="InterPro" id="IPR051972">
    <property type="entry name" value="Glutamate-rich_WD_repeat"/>
</dbReference>
<dbReference type="InParanoid" id="G4T9M3"/>
<dbReference type="PANTHER" id="PTHR45903">
    <property type="entry name" value="GLUTAMATE-RICH WD REPEAT-CONTAINING PROTEIN 1"/>
    <property type="match status" value="1"/>
</dbReference>
<dbReference type="PANTHER" id="PTHR45903:SF1">
    <property type="entry name" value="GLUTAMATE-RICH WD REPEAT-CONTAINING PROTEIN 1"/>
    <property type="match status" value="1"/>
</dbReference>
<dbReference type="OrthoDB" id="2161379at2759"/>
<feature type="domain" description="Histone-binding protein RBBP4-like N-terminal" evidence="6">
    <location>
        <begin position="105"/>
        <end position="173"/>
    </location>
</feature>
<dbReference type="Pfam" id="PF12265">
    <property type="entry name" value="CAF1C_H4-bd"/>
    <property type="match status" value="1"/>
</dbReference>
<dbReference type="InterPro" id="IPR022052">
    <property type="entry name" value="Histone-bd_RBBP4-like_N"/>
</dbReference>
<dbReference type="HOGENOM" id="CLU_025272_1_1_1"/>
<feature type="compositionally biased region" description="Basic and acidic residues" evidence="5">
    <location>
        <begin position="73"/>
        <end position="91"/>
    </location>
</feature>
<dbReference type="eggNOG" id="KOG0302">
    <property type="taxonomic scope" value="Eukaryota"/>
</dbReference>
<feature type="compositionally biased region" description="Acidic residues" evidence="5">
    <location>
        <begin position="180"/>
        <end position="198"/>
    </location>
</feature>
<organism evidence="7 8">
    <name type="scientific">Serendipita indica (strain DSM 11827)</name>
    <name type="common">Root endophyte fungus</name>
    <name type="synonym">Piriformospora indica</name>
    <dbReference type="NCBI Taxonomy" id="1109443"/>
    <lineage>
        <taxon>Eukaryota</taxon>
        <taxon>Fungi</taxon>
        <taxon>Dikarya</taxon>
        <taxon>Basidiomycota</taxon>
        <taxon>Agaricomycotina</taxon>
        <taxon>Agaricomycetes</taxon>
        <taxon>Sebacinales</taxon>
        <taxon>Serendipitaceae</taxon>
        <taxon>Serendipita</taxon>
    </lineage>
</organism>
<dbReference type="PROSITE" id="PS50082">
    <property type="entry name" value="WD_REPEATS_2"/>
    <property type="match status" value="3"/>
</dbReference>
<dbReference type="AlphaFoldDB" id="G4T9M3"/>
<evidence type="ECO:0000256" key="1">
    <source>
        <dbReference type="ARBA" id="ARBA00022574"/>
    </source>
</evidence>
<dbReference type="SUPFAM" id="SSF50978">
    <property type="entry name" value="WD40 repeat-like"/>
    <property type="match status" value="1"/>
</dbReference>
<gene>
    <name evidence="7" type="ORF">PIIN_01888</name>
</gene>
<keyword evidence="8" id="KW-1185">Reference proteome</keyword>
<dbReference type="FunCoup" id="G4T9M3">
    <property type="interactions" value="498"/>
</dbReference>
<keyword evidence="2" id="KW-0677">Repeat</keyword>
<evidence type="ECO:0000313" key="8">
    <source>
        <dbReference type="Proteomes" id="UP000007148"/>
    </source>
</evidence>
<evidence type="ECO:0000256" key="5">
    <source>
        <dbReference type="SAM" id="MobiDB-lite"/>
    </source>
</evidence>
<protein>
    <recommendedName>
        <fullName evidence="3">Glutamate-rich WD repeat-containing protein 1</fullName>
    </recommendedName>
</protein>
<evidence type="ECO:0000313" key="7">
    <source>
        <dbReference type="EMBL" id="CCA68021.1"/>
    </source>
</evidence>
<dbReference type="Gene3D" id="2.130.10.10">
    <property type="entry name" value="YVTN repeat-like/Quinoprotein amine dehydrogenase"/>
    <property type="match status" value="1"/>
</dbReference>
<evidence type="ECO:0000256" key="4">
    <source>
        <dbReference type="PROSITE-ProRule" id="PRU00221"/>
    </source>
</evidence>
<feature type="compositionally biased region" description="Acidic residues" evidence="5">
    <location>
        <begin position="36"/>
        <end position="55"/>
    </location>
</feature>
<feature type="repeat" description="WD" evidence="4">
    <location>
        <begin position="429"/>
        <end position="464"/>
    </location>
</feature>
<keyword evidence="1 4" id="KW-0853">WD repeat</keyword>
<dbReference type="InterPro" id="IPR001680">
    <property type="entry name" value="WD40_rpt"/>
</dbReference>
<dbReference type="SMART" id="SM00320">
    <property type="entry name" value="WD40"/>
    <property type="match status" value="5"/>
</dbReference>
<reference evidence="7 8" key="1">
    <citation type="journal article" date="2011" name="PLoS Pathog.">
        <title>Endophytic Life Strategies Decoded by Genome and Transcriptome Analyses of the Mutualistic Root Symbiont Piriformospora indica.</title>
        <authorList>
            <person name="Zuccaro A."/>
            <person name="Lahrmann U."/>
            <person name="Guldener U."/>
            <person name="Langen G."/>
            <person name="Pfiffi S."/>
            <person name="Biedenkopf D."/>
            <person name="Wong P."/>
            <person name="Samans B."/>
            <person name="Grimm C."/>
            <person name="Basiewicz M."/>
            <person name="Murat C."/>
            <person name="Martin F."/>
            <person name="Kogel K.H."/>
        </authorList>
    </citation>
    <scope>NUCLEOTIDE SEQUENCE [LARGE SCALE GENOMIC DNA]</scope>
    <source>
        <strain evidence="7 8">DSM 11827</strain>
    </source>
</reference>
<dbReference type="Pfam" id="PF00400">
    <property type="entry name" value="WD40"/>
    <property type="match status" value="2"/>
</dbReference>
<evidence type="ECO:0000256" key="2">
    <source>
        <dbReference type="ARBA" id="ARBA00022737"/>
    </source>
</evidence>
<dbReference type="InterPro" id="IPR020472">
    <property type="entry name" value="WD40_PAC1"/>
</dbReference>
<dbReference type="EMBL" id="CAFZ01000024">
    <property type="protein sequence ID" value="CCA68021.1"/>
    <property type="molecule type" value="Genomic_DNA"/>
</dbReference>
<feature type="repeat" description="WD" evidence="4">
    <location>
        <begin position="330"/>
        <end position="365"/>
    </location>
</feature>
<dbReference type="PROSITE" id="PS50294">
    <property type="entry name" value="WD_REPEATS_REGION"/>
    <property type="match status" value="3"/>
</dbReference>
<sequence length="533" mass="58281">MSASRKRTASQVEESQGETSKRGPATTNKNRAQDGEMGDFEDEWEDEVDVDDETAPQETTDAQNGDDEDAMDVDVHPAVEDTEPSRDRQEGTEAFIPGKHTLSKDEVLEPDQSAYEMLHRMNVTWPCLSFDVLRDDLGDERRKYPATAFVVTGTQAESSNKNEVLVMKMSSLHKTQKDDGDSDDDDDEDSDDEAALDEDAVLEYKSIPHTGGVNRVRAQPTAPSVTPIASNQPYHVATWAETGKVHIFNVNPLLTALASTSSTISDSAKKPVYTITAHGRAEGFAMDWAASFGANNTTVSGLRLLTGDIASKIYLTTTTVSGFNTSPTPFTSHTSSVEDLQWSPSEPTVFASCSADRSIRIWDVRVKGRKSVMGVEGAHDSDVNVISWNRAKEASGYLMVSGGDEGAIKVWDLRGWNKPNQRPSPVATFNWHKAPITSVEWHPTDESAFVASGSDEQVTIWDLSVEVDEDEMGTSASSKTKSGDASLRDVPPQLLFVHQGQKDIKEVHWHPQIPGAVISTALDGFNIFKTISI</sequence>
<dbReference type="GO" id="GO:0042254">
    <property type="term" value="P:ribosome biogenesis"/>
    <property type="evidence" value="ECO:0007669"/>
    <property type="project" value="TreeGrafter"/>
</dbReference>
<feature type="region of interest" description="Disordered" evidence="5">
    <location>
        <begin position="1"/>
        <end position="98"/>
    </location>
</feature>
<dbReference type="PRINTS" id="PR00320">
    <property type="entry name" value="GPROTEINBRPT"/>
</dbReference>
<accession>G4T9M3</accession>